<dbReference type="PANTHER" id="PTHR35718:SF1">
    <property type="entry name" value="EXPRESSED PROTEIN"/>
    <property type="match status" value="1"/>
</dbReference>
<accession>W9REQ4</accession>
<dbReference type="PANTHER" id="PTHR35718">
    <property type="entry name" value="EXPRESSED PROTEIN"/>
    <property type="match status" value="1"/>
</dbReference>
<protein>
    <recommendedName>
        <fullName evidence="5">Transmembrane protein</fullName>
    </recommendedName>
</protein>
<evidence type="ECO:0000313" key="3">
    <source>
        <dbReference type="EMBL" id="EXB74648.1"/>
    </source>
</evidence>
<keyword evidence="2" id="KW-0732">Signal</keyword>
<dbReference type="eggNOG" id="ENOG502S1VQ">
    <property type="taxonomic scope" value="Eukaryota"/>
</dbReference>
<organism evidence="3 4">
    <name type="scientific">Morus notabilis</name>
    <dbReference type="NCBI Taxonomy" id="981085"/>
    <lineage>
        <taxon>Eukaryota</taxon>
        <taxon>Viridiplantae</taxon>
        <taxon>Streptophyta</taxon>
        <taxon>Embryophyta</taxon>
        <taxon>Tracheophyta</taxon>
        <taxon>Spermatophyta</taxon>
        <taxon>Magnoliopsida</taxon>
        <taxon>eudicotyledons</taxon>
        <taxon>Gunneridae</taxon>
        <taxon>Pentapetalae</taxon>
        <taxon>rosids</taxon>
        <taxon>fabids</taxon>
        <taxon>Rosales</taxon>
        <taxon>Moraceae</taxon>
        <taxon>Moreae</taxon>
        <taxon>Morus</taxon>
    </lineage>
</organism>
<keyword evidence="1" id="KW-1133">Transmembrane helix</keyword>
<feature type="chain" id="PRO_5004931343" description="Transmembrane protein" evidence="2">
    <location>
        <begin position="28"/>
        <end position="141"/>
    </location>
</feature>
<proteinExistence type="predicted"/>
<evidence type="ECO:0000313" key="4">
    <source>
        <dbReference type="Proteomes" id="UP000030645"/>
    </source>
</evidence>
<keyword evidence="4" id="KW-1185">Reference proteome</keyword>
<evidence type="ECO:0000256" key="2">
    <source>
        <dbReference type="SAM" id="SignalP"/>
    </source>
</evidence>
<dbReference type="OrthoDB" id="1929763at2759"/>
<reference evidence="4" key="1">
    <citation type="submission" date="2013-01" db="EMBL/GenBank/DDBJ databases">
        <title>Draft Genome Sequence of a Mulberry Tree, Morus notabilis C.K. Schneid.</title>
        <authorList>
            <person name="He N."/>
            <person name="Zhao S."/>
        </authorList>
    </citation>
    <scope>NUCLEOTIDE SEQUENCE</scope>
</reference>
<feature type="transmembrane region" description="Helical" evidence="1">
    <location>
        <begin position="98"/>
        <end position="124"/>
    </location>
</feature>
<name>W9REQ4_9ROSA</name>
<dbReference type="STRING" id="981085.W9REQ4"/>
<dbReference type="EMBL" id="KE344650">
    <property type="protein sequence ID" value="EXB74648.1"/>
    <property type="molecule type" value="Genomic_DNA"/>
</dbReference>
<sequence length="141" mass="14484">MTSKTVSLILLLFSSLTSFLSIAIAQGRAPHGLANVNPVAFSPSAYEFFHPTTQKPKSVGPCSTGSSCSPLPLAAQVDATNKAQERKTMASHSGGSGLGAGGVAGIVFGITFAVLLAMGVYYVVATRRQNLSLAKTVQPDA</sequence>
<keyword evidence="1" id="KW-0812">Transmembrane</keyword>
<keyword evidence="1" id="KW-0472">Membrane</keyword>
<feature type="signal peptide" evidence="2">
    <location>
        <begin position="1"/>
        <end position="27"/>
    </location>
</feature>
<evidence type="ECO:0008006" key="5">
    <source>
        <dbReference type="Google" id="ProtNLM"/>
    </source>
</evidence>
<dbReference type="Proteomes" id="UP000030645">
    <property type="component" value="Unassembled WGS sequence"/>
</dbReference>
<dbReference type="AlphaFoldDB" id="W9REQ4"/>
<gene>
    <name evidence="3" type="ORF">L484_007654</name>
</gene>
<evidence type="ECO:0000256" key="1">
    <source>
        <dbReference type="SAM" id="Phobius"/>
    </source>
</evidence>
<dbReference type="KEGG" id="mnt:21391048"/>